<dbReference type="OrthoDB" id="2861623at2759"/>
<dbReference type="PANTHER" id="PTHR35201:SF4">
    <property type="entry name" value="BETA-PINACENE SYNTHASE-RELATED"/>
    <property type="match status" value="1"/>
</dbReference>
<evidence type="ECO:0000256" key="1">
    <source>
        <dbReference type="ARBA" id="ARBA00001946"/>
    </source>
</evidence>
<evidence type="ECO:0000256" key="2">
    <source>
        <dbReference type="ARBA" id="ARBA00006333"/>
    </source>
</evidence>
<name>A0A2I2GM62_9EURO</name>
<dbReference type="SFLD" id="SFLDG01020">
    <property type="entry name" value="Terpene_Cyclase_Like_2"/>
    <property type="match status" value="1"/>
</dbReference>
<comment type="similarity">
    <text evidence="2 4">Belongs to the terpene synthase family.</text>
</comment>
<evidence type="ECO:0000256" key="3">
    <source>
        <dbReference type="ARBA" id="ARBA00022842"/>
    </source>
</evidence>
<keyword evidence="4" id="KW-0456">Lyase</keyword>
<dbReference type="SUPFAM" id="SSF48576">
    <property type="entry name" value="Terpenoid synthases"/>
    <property type="match status" value="1"/>
</dbReference>
<dbReference type="SFLD" id="SFLDS00005">
    <property type="entry name" value="Isoprenoid_Synthase_Type_I"/>
    <property type="match status" value="1"/>
</dbReference>
<dbReference type="EMBL" id="MSFO01000001">
    <property type="protein sequence ID" value="PLB53967.1"/>
    <property type="molecule type" value="Genomic_DNA"/>
</dbReference>
<keyword evidence="4" id="KW-0479">Metal-binding</keyword>
<accession>A0A2I2GM62</accession>
<dbReference type="Pfam" id="PF19086">
    <property type="entry name" value="Terpene_syn_C_2"/>
    <property type="match status" value="1"/>
</dbReference>
<dbReference type="GO" id="GO:0010333">
    <property type="term" value="F:terpene synthase activity"/>
    <property type="evidence" value="ECO:0007669"/>
    <property type="project" value="InterPro"/>
</dbReference>
<dbReference type="Gene3D" id="1.10.600.10">
    <property type="entry name" value="Farnesyl Diphosphate Synthase"/>
    <property type="match status" value="1"/>
</dbReference>
<dbReference type="AlphaFoldDB" id="A0A2I2GM62"/>
<evidence type="ECO:0000313" key="5">
    <source>
        <dbReference type="EMBL" id="PLB53967.1"/>
    </source>
</evidence>
<evidence type="ECO:0000313" key="6">
    <source>
        <dbReference type="Proteomes" id="UP000234275"/>
    </source>
</evidence>
<comment type="caution">
    <text evidence="5">The sequence shown here is derived from an EMBL/GenBank/DDBJ whole genome shotgun (WGS) entry which is preliminary data.</text>
</comment>
<dbReference type="RefSeq" id="XP_024709269.1">
    <property type="nucleotide sequence ID" value="XM_024852633.1"/>
</dbReference>
<dbReference type="PANTHER" id="PTHR35201">
    <property type="entry name" value="TERPENE SYNTHASE"/>
    <property type="match status" value="1"/>
</dbReference>
<dbReference type="GeneID" id="36560331"/>
<reference evidence="5 6" key="1">
    <citation type="submission" date="2016-12" db="EMBL/GenBank/DDBJ databases">
        <title>The genomes of Aspergillus section Nigri reveals drivers in fungal speciation.</title>
        <authorList>
            <consortium name="DOE Joint Genome Institute"/>
            <person name="Vesth T.C."/>
            <person name="Nybo J."/>
            <person name="Theobald S."/>
            <person name="Brandl J."/>
            <person name="Frisvad J.C."/>
            <person name="Nielsen K.F."/>
            <person name="Lyhne E.K."/>
            <person name="Kogle M.E."/>
            <person name="Kuo A."/>
            <person name="Riley R."/>
            <person name="Clum A."/>
            <person name="Nolan M."/>
            <person name="Lipzen A."/>
            <person name="Salamov A."/>
            <person name="Henrissat B."/>
            <person name="Wiebenga A."/>
            <person name="De Vries R.P."/>
            <person name="Grigoriev I.V."/>
            <person name="Mortensen U.H."/>
            <person name="Andersen M.R."/>
            <person name="Baker S.E."/>
        </authorList>
    </citation>
    <scope>NUCLEOTIDE SEQUENCE [LARGE SCALE GENOMIC DNA]</scope>
    <source>
        <strain evidence="5 6">IBT 23096</strain>
    </source>
</reference>
<dbReference type="GO" id="GO:0046872">
    <property type="term" value="F:metal ion binding"/>
    <property type="evidence" value="ECO:0007669"/>
    <property type="project" value="UniProtKB-KW"/>
</dbReference>
<organism evidence="5 6">
    <name type="scientific">Aspergillus steynii IBT 23096</name>
    <dbReference type="NCBI Taxonomy" id="1392250"/>
    <lineage>
        <taxon>Eukaryota</taxon>
        <taxon>Fungi</taxon>
        <taxon>Dikarya</taxon>
        <taxon>Ascomycota</taxon>
        <taxon>Pezizomycotina</taxon>
        <taxon>Eurotiomycetes</taxon>
        <taxon>Eurotiomycetidae</taxon>
        <taxon>Eurotiales</taxon>
        <taxon>Aspergillaceae</taxon>
        <taxon>Aspergillus</taxon>
        <taxon>Aspergillus subgen. Circumdati</taxon>
    </lineage>
</organism>
<keyword evidence="6" id="KW-1185">Reference proteome</keyword>
<gene>
    <name evidence="5" type="ORF">P170DRAFT_469444</name>
</gene>
<dbReference type="EC" id="4.2.3.-" evidence="4"/>
<keyword evidence="3 4" id="KW-0460">Magnesium</keyword>
<dbReference type="InterPro" id="IPR008949">
    <property type="entry name" value="Isoprenoid_synthase_dom_sf"/>
</dbReference>
<protein>
    <recommendedName>
        <fullName evidence="4">Terpene synthase</fullName>
        <ecNumber evidence="4">4.2.3.-</ecNumber>
    </recommendedName>
</protein>
<proteinExistence type="inferred from homology"/>
<sequence length="360" mass="41426">MTQFIPANSPVASIIRQCKGQEIKIPDLLSLSPGWKPRINKSPDESVDTDLQEWQRRSITSKKILEINQKAGIVYFAKLGYPEAGLEELCVAAKYIGWLFAFDDALDYDEFKHMKPERKHYGNEAIKCITESLFCRDRQNFDPGKFDSSCPLIKGFYEIGYEIGQELKNKDLINYIYYYICEYINAAVKSVDYVDAGEIVDIDSYMEIRMHTSGAYPVLALCVFTDHIDLPRWILELDITQELMKHVNIMISIDNDMFSLKKEFDLGHLDSLVPLLVYKNSCSAQSGIDAATALIRTSFHEICRLENELYILVPDEHLSETRRLIQAWKDFRSALARWNYSAPRYFGKVFEGTQEVTATL</sequence>
<dbReference type="STRING" id="1392250.A0A2I2GM62"/>
<dbReference type="GO" id="GO:0008299">
    <property type="term" value="P:isoprenoid biosynthetic process"/>
    <property type="evidence" value="ECO:0007669"/>
    <property type="project" value="UniProtKB-ARBA"/>
</dbReference>
<dbReference type="VEuPathDB" id="FungiDB:P170DRAFT_469444"/>
<dbReference type="Proteomes" id="UP000234275">
    <property type="component" value="Unassembled WGS sequence"/>
</dbReference>
<evidence type="ECO:0000256" key="4">
    <source>
        <dbReference type="RuleBase" id="RU366034"/>
    </source>
</evidence>
<dbReference type="InterPro" id="IPR034686">
    <property type="entry name" value="Terpene_cyclase-like_2"/>
</dbReference>
<comment type="cofactor">
    <cofactor evidence="1 4">
        <name>Mg(2+)</name>
        <dbReference type="ChEBI" id="CHEBI:18420"/>
    </cofactor>
</comment>